<keyword evidence="3" id="KW-1185">Reference proteome</keyword>
<reference evidence="2" key="1">
    <citation type="submission" date="2025-08" db="UniProtKB">
        <authorList>
            <consortium name="Ensembl"/>
        </authorList>
    </citation>
    <scope>IDENTIFICATION</scope>
</reference>
<accession>A0A673GED7</accession>
<dbReference type="GO" id="GO:0003676">
    <property type="term" value="F:nucleic acid binding"/>
    <property type="evidence" value="ECO:0007669"/>
    <property type="project" value="InterPro"/>
</dbReference>
<dbReference type="InterPro" id="IPR036397">
    <property type="entry name" value="RNaseH_sf"/>
</dbReference>
<dbReference type="Pfam" id="PF13358">
    <property type="entry name" value="DDE_3"/>
    <property type="match status" value="1"/>
</dbReference>
<dbReference type="Ensembl" id="ENSSRHT00000010727.1">
    <property type="protein sequence ID" value="ENSSRHP00000010395.1"/>
    <property type="gene ID" value="ENSSRHG00000005856.1"/>
</dbReference>
<proteinExistence type="predicted"/>
<evidence type="ECO:0000313" key="3">
    <source>
        <dbReference type="Proteomes" id="UP000472270"/>
    </source>
</evidence>
<reference evidence="2" key="2">
    <citation type="submission" date="2025-09" db="UniProtKB">
        <authorList>
            <consortium name="Ensembl"/>
        </authorList>
    </citation>
    <scope>IDENTIFICATION</scope>
</reference>
<protein>
    <recommendedName>
        <fullName evidence="1">Tc1-like transposase DDE domain-containing protein</fullName>
    </recommendedName>
</protein>
<feature type="domain" description="Tc1-like transposase DDE" evidence="1">
    <location>
        <begin position="13"/>
        <end position="56"/>
    </location>
</feature>
<evidence type="ECO:0000313" key="2">
    <source>
        <dbReference type="Ensembl" id="ENSSRHP00000010395.1"/>
    </source>
</evidence>
<evidence type="ECO:0000259" key="1">
    <source>
        <dbReference type="Pfam" id="PF13358"/>
    </source>
</evidence>
<organism evidence="2 3">
    <name type="scientific">Sinocyclocheilus rhinocerous</name>
    <dbReference type="NCBI Taxonomy" id="307959"/>
    <lineage>
        <taxon>Eukaryota</taxon>
        <taxon>Metazoa</taxon>
        <taxon>Chordata</taxon>
        <taxon>Craniata</taxon>
        <taxon>Vertebrata</taxon>
        <taxon>Euteleostomi</taxon>
        <taxon>Actinopterygii</taxon>
        <taxon>Neopterygii</taxon>
        <taxon>Teleostei</taxon>
        <taxon>Ostariophysi</taxon>
        <taxon>Cypriniformes</taxon>
        <taxon>Cyprinidae</taxon>
        <taxon>Cyprininae</taxon>
        <taxon>Sinocyclocheilus</taxon>
    </lineage>
</organism>
<dbReference type="Gene3D" id="3.30.420.10">
    <property type="entry name" value="Ribonuclease H-like superfamily/Ribonuclease H"/>
    <property type="match status" value="1"/>
</dbReference>
<dbReference type="Proteomes" id="UP000472270">
    <property type="component" value="Unassembled WGS sequence"/>
</dbReference>
<name>A0A673GED7_9TELE</name>
<sequence length="58" mass="6907">MVFPDGSVLFQQDNARCHAAEMIQEWFEKHDEEFKVLPWPPNSPDLNLIEHLWDVLDQ</sequence>
<dbReference type="InterPro" id="IPR038717">
    <property type="entry name" value="Tc1-like_DDE_dom"/>
</dbReference>
<dbReference type="AlphaFoldDB" id="A0A673GED7"/>